<dbReference type="AlphaFoldDB" id="A0AAV6VXA1"/>
<dbReference type="GO" id="GO:0000981">
    <property type="term" value="F:DNA-binding transcription factor activity, RNA polymerase II-specific"/>
    <property type="evidence" value="ECO:0007669"/>
    <property type="project" value="TreeGrafter"/>
</dbReference>
<evidence type="ECO:0000313" key="6">
    <source>
        <dbReference type="Proteomes" id="UP000827092"/>
    </source>
</evidence>
<evidence type="ECO:0000256" key="3">
    <source>
        <dbReference type="SAM" id="MobiDB-lite"/>
    </source>
</evidence>
<dbReference type="GO" id="GO:0007399">
    <property type="term" value="P:nervous system development"/>
    <property type="evidence" value="ECO:0007669"/>
    <property type="project" value="UniProtKB-KW"/>
</dbReference>
<dbReference type="SMART" id="SM00353">
    <property type="entry name" value="HLH"/>
    <property type="match status" value="1"/>
</dbReference>
<dbReference type="PANTHER" id="PTHR13935:SF106">
    <property type="entry name" value="ACHAETE-SCUTE COMPLEX PROTEIN T5-RELATED"/>
    <property type="match status" value="1"/>
</dbReference>
<proteinExistence type="predicted"/>
<dbReference type="GO" id="GO:0090575">
    <property type="term" value="C:RNA polymerase II transcription regulator complex"/>
    <property type="evidence" value="ECO:0007669"/>
    <property type="project" value="TreeGrafter"/>
</dbReference>
<dbReference type="SUPFAM" id="SSF47459">
    <property type="entry name" value="HLH, helix-loop-helix DNA-binding domain"/>
    <property type="match status" value="1"/>
</dbReference>
<dbReference type="GO" id="GO:0046983">
    <property type="term" value="F:protein dimerization activity"/>
    <property type="evidence" value="ECO:0007669"/>
    <property type="project" value="InterPro"/>
</dbReference>
<sequence>MERSNTLGFDDEYIPSGSWYPQGFDETQIQSFFPENHPPPPYLHKTTHQKTYHNLDSVNLDSSISKNNMVNSQNYYSNRSLNDELFSNSHSSSNFDEGPSHNSYKNNNLENVIFSNCYSCSNFEDDSFSNAHSNTNFEDETLAYSHSHSTSSKSSSDMNLKDVLFSKSHSNSNLMDIPLSNFHSNSNFEDEPFLKSLSGSKLKDVPFSNSNSNSKLKDVPFSNSNSNSNLKDDPFSVRCRIPVPDSMSGYHMWLETSFMCRRNERERQRVRSVNDGFSKLRNHLPRGVQMRRRQSKVDTLRNAITYIKQLQKLVDEKAEERK</sequence>
<evidence type="ECO:0000256" key="2">
    <source>
        <dbReference type="ARBA" id="ARBA00023125"/>
    </source>
</evidence>
<evidence type="ECO:0000313" key="5">
    <source>
        <dbReference type="EMBL" id="KAG8200721.1"/>
    </source>
</evidence>
<dbReference type="InterPro" id="IPR015660">
    <property type="entry name" value="MASH1/Ascl1a-like"/>
</dbReference>
<name>A0AAV6VXA1_9ARAC</name>
<dbReference type="InterPro" id="IPR011598">
    <property type="entry name" value="bHLH_dom"/>
</dbReference>
<dbReference type="PANTHER" id="PTHR13935">
    <property type="entry name" value="ACHAETE-SCUTE TRANSCRIPTION FACTOR-RELATED"/>
    <property type="match status" value="1"/>
</dbReference>
<dbReference type="Pfam" id="PF00010">
    <property type="entry name" value="HLH"/>
    <property type="match status" value="1"/>
</dbReference>
<protein>
    <recommendedName>
        <fullName evidence="4">BHLH domain-containing protein</fullName>
    </recommendedName>
</protein>
<keyword evidence="1" id="KW-0524">Neurogenesis</keyword>
<comment type="caution">
    <text evidence="5">The sequence shown here is derived from an EMBL/GenBank/DDBJ whole genome shotgun (WGS) entry which is preliminary data.</text>
</comment>
<keyword evidence="6" id="KW-1185">Reference proteome</keyword>
<dbReference type="Proteomes" id="UP000827092">
    <property type="component" value="Unassembled WGS sequence"/>
</dbReference>
<accession>A0AAV6VXA1</accession>
<organism evidence="5 6">
    <name type="scientific">Oedothorax gibbosus</name>
    <dbReference type="NCBI Taxonomy" id="931172"/>
    <lineage>
        <taxon>Eukaryota</taxon>
        <taxon>Metazoa</taxon>
        <taxon>Ecdysozoa</taxon>
        <taxon>Arthropoda</taxon>
        <taxon>Chelicerata</taxon>
        <taxon>Arachnida</taxon>
        <taxon>Araneae</taxon>
        <taxon>Araneomorphae</taxon>
        <taxon>Entelegynae</taxon>
        <taxon>Araneoidea</taxon>
        <taxon>Linyphiidae</taxon>
        <taxon>Erigoninae</taxon>
        <taxon>Oedothorax</taxon>
    </lineage>
</organism>
<reference evidence="5 6" key="1">
    <citation type="journal article" date="2022" name="Nat. Ecol. Evol.">
        <title>A masculinizing supergene underlies an exaggerated male reproductive morph in a spider.</title>
        <authorList>
            <person name="Hendrickx F."/>
            <person name="De Corte Z."/>
            <person name="Sonet G."/>
            <person name="Van Belleghem S.M."/>
            <person name="Kostlbacher S."/>
            <person name="Vangestel C."/>
        </authorList>
    </citation>
    <scope>NUCLEOTIDE SEQUENCE [LARGE SCALE GENOMIC DNA]</scope>
    <source>
        <strain evidence="5">W744_W776</strain>
    </source>
</reference>
<dbReference type="CDD" id="cd19724">
    <property type="entry name" value="bHLH_TS_ASCL3_like"/>
    <property type="match status" value="1"/>
</dbReference>
<dbReference type="InterPro" id="IPR036638">
    <property type="entry name" value="HLH_DNA-bd_sf"/>
</dbReference>
<keyword evidence="2" id="KW-0238">DNA-binding</keyword>
<feature type="domain" description="BHLH" evidence="4">
    <location>
        <begin position="257"/>
        <end position="310"/>
    </location>
</feature>
<dbReference type="EMBL" id="JAFNEN010000014">
    <property type="protein sequence ID" value="KAG8200721.1"/>
    <property type="molecule type" value="Genomic_DNA"/>
</dbReference>
<dbReference type="GO" id="GO:0000977">
    <property type="term" value="F:RNA polymerase II transcription regulatory region sequence-specific DNA binding"/>
    <property type="evidence" value="ECO:0007669"/>
    <property type="project" value="TreeGrafter"/>
</dbReference>
<evidence type="ECO:0000259" key="4">
    <source>
        <dbReference type="PROSITE" id="PS50888"/>
    </source>
</evidence>
<gene>
    <name evidence="5" type="ORF">JTE90_022331</name>
</gene>
<dbReference type="PROSITE" id="PS50888">
    <property type="entry name" value="BHLH"/>
    <property type="match status" value="1"/>
</dbReference>
<feature type="region of interest" description="Disordered" evidence="3">
    <location>
        <begin position="204"/>
        <end position="227"/>
    </location>
</feature>
<evidence type="ECO:0000256" key="1">
    <source>
        <dbReference type="ARBA" id="ARBA00022902"/>
    </source>
</evidence>
<dbReference type="Gene3D" id="4.10.280.10">
    <property type="entry name" value="Helix-loop-helix DNA-binding domain"/>
    <property type="match status" value="1"/>
</dbReference>